<keyword evidence="1" id="KW-0862">Zinc</keyword>
<dbReference type="InterPro" id="IPR013083">
    <property type="entry name" value="Znf_RING/FYVE/PHD"/>
</dbReference>
<dbReference type="PANTHER" id="PTHR47344:SF1">
    <property type="entry name" value="RING ZINC FINGER PROTEIN-RELATED"/>
    <property type="match status" value="1"/>
</dbReference>
<evidence type="ECO:0000256" key="2">
    <source>
        <dbReference type="SAM" id="Coils"/>
    </source>
</evidence>
<dbReference type="Pfam" id="PF13639">
    <property type="entry name" value="zf-RING_2"/>
    <property type="match status" value="1"/>
</dbReference>
<keyword evidence="1" id="KW-0863">Zinc-finger</keyword>
<accession>A0ABU6SIW2</accession>
<feature type="coiled-coil region" evidence="2">
    <location>
        <begin position="103"/>
        <end position="137"/>
    </location>
</feature>
<feature type="domain" description="RING-type" evidence="4">
    <location>
        <begin position="13"/>
        <end position="61"/>
    </location>
</feature>
<keyword evidence="6" id="KW-1185">Reference proteome</keyword>
<dbReference type="EMBL" id="JASCZI010060747">
    <property type="protein sequence ID" value="MED6135743.1"/>
    <property type="molecule type" value="Genomic_DNA"/>
</dbReference>
<evidence type="ECO:0000313" key="5">
    <source>
        <dbReference type="EMBL" id="MED6135743.1"/>
    </source>
</evidence>
<keyword evidence="2" id="KW-0175">Coiled coil</keyword>
<dbReference type="SUPFAM" id="SSF57850">
    <property type="entry name" value="RING/U-box"/>
    <property type="match status" value="1"/>
</dbReference>
<gene>
    <name evidence="5" type="ORF">PIB30_049437</name>
</gene>
<reference evidence="5 6" key="1">
    <citation type="journal article" date="2023" name="Plants (Basel)">
        <title>Bridging the Gap: Combining Genomics and Transcriptomics Approaches to Understand Stylosanthes scabra, an Orphan Legume from the Brazilian Caatinga.</title>
        <authorList>
            <person name="Ferreira-Neto J.R.C."/>
            <person name="da Silva M.D."/>
            <person name="Binneck E."/>
            <person name="de Melo N.F."/>
            <person name="da Silva R.H."/>
            <person name="de Melo A.L.T.M."/>
            <person name="Pandolfi V."/>
            <person name="Bustamante F.O."/>
            <person name="Brasileiro-Vidal A.C."/>
            <person name="Benko-Iseppon A.M."/>
        </authorList>
    </citation>
    <scope>NUCLEOTIDE SEQUENCE [LARGE SCALE GENOMIC DNA]</scope>
    <source>
        <tissue evidence="5">Leaves</tissue>
    </source>
</reference>
<feature type="compositionally biased region" description="Polar residues" evidence="3">
    <location>
        <begin position="314"/>
        <end position="333"/>
    </location>
</feature>
<dbReference type="Gene3D" id="3.30.40.10">
    <property type="entry name" value="Zinc/RING finger domain, C3HC4 (zinc finger)"/>
    <property type="match status" value="1"/>
</dbReference>
<dbReference type="Proteomes" id="UP001341840">
    <property type="component" value="Unassembled WGS sequence"/>
</dbReference>
<sequence>MVDEHGDFAGTICSICYEDLKPVSEDLQSISICGHVFHELCLQQWFEYCSRAKKHTCPVCKQSCRVSDACRLYFQSVGDVIESAMPRKPFDSEEDSGVLRKEVKRLEVRVSGLSSELEKKGKEIEHLNKELGACKEQAKIDRALKNEALSQKVSMETQLRMKTEELEKSTFECYSLQKRNITLAKEIAAFKLVSDLDLNEEEVLKYATLGNGFNDKDTIDTLSKSMVRRNRDYKDLIAKRNELAAKCNQLEKGEARYSKKLEKAKEKILKLKARVQELETAAEVRENQYLKSLKASKMRKCTNNPENSLNSNNDVISTSNTPLHEQTKQTSTKSVRDSTVDNSTSQQFSRIANCIPTESKAVNVNGNKSTPALHKDRDFISLDDDASEFTEPLSGWPRRDYNDHYRDGAALSKPTVAKSDAAYEKKKETAVQGTYNLTDSSRIDIDVEMANNDVDLDDDITFIDNVQQVQPKVNIIKDSPPIIANPGDICFSGGLLGPDGSHRYLGKWCKRGQNGESQSAKGGLIAVGADGRGGRVKVLRTAGQTFKDEKENDKESKRLKVGPKTSNLRPQGCLQIEHFFAKVNH</sequence>
<name>A0ABU6SIW2_9FABA</name>
<evidence type="ECO:0000259" key="4">
    <source>
        <dbReference type="PROSITE" id="PS50089"/>
    </source>
</evidence>
<evidence type="ECO:0000313" key="6">
    <source>
        <dbReference type="Proteomes" id="UP001341840"/>
    </source>
</evidence>
<feature type="region of interest" description="Disordered" evidence="3">
    <location>
        <begin position="300"/>
        <end position="343"/>
    </location>
</feature>
<comment type="caution">
    <text evidence="5">The sequence shown here is derived from an EMBL/GenBank/DDBJ whole genome shotgun (WGS) entry which is preliminary data.</text>
</comment>
<dbReference type="PANTHER" id="PTHR47344">
    <property type="entry name" value="RING ZINC FINGER PROTEIN-RELATED"/>
    <property type="match status" value="1"/>
</dbReference>
<evidence type="ECO:0000256" key="3">
    <source>
        <dbReference type="SAM" id="MobiDB-lite"/>
    </source>
</evidence>
<dbReference type="CDD" id="cd16448">
    <property type="entry name" value="RING-H2"/>
    <property type="match status" value="1"/>
</dbReference>
<organism evidence="5 6">
    <name type="scientific">Stylosanthes scabra</name>
    <dbReference type="NCBI Taxonomy" id="79078"/>
    <lineage>
        <taxon>Eukaryota</taxon>
        <taxon>Viridiplantae</taxon>
        <taxon>Streptophyta</taxon>
        <taxon>Embryophyta</taxon>
        <taxon>Tracheophyta</taxon>
        <taxon>Spermatophyta</taxon>
        <taxon>Magnoliopsida</taxon>
        <taxon>eudicotyledons</taxon>
        <taxon>Gunneridae</taxon>
        <taxon>Pentapetalae</taxon>
        <taxon>rosids</taxon>
        <taxon>fabids</taxon>
        <taxon>Fabales</taxon>
        <taxon>Fabaceae</taxon>
        <taxon>Papilionoideae</taxon>
        <taxon>50 kb inversion clade</taxon>
        <taxon>dalbergioids sensu lato</taxon>
        <taxon>Dalbergieae</taxon>
        <taxon>Pterocarpus clade</taxon>
        <taxon>Stylosanthes</taxon>
    </lineage>
</organism>
<feature type="compositionally biased region" description="Low complexity" evidence="3">
    <location>
        <begin position="303"/>
        <end position="313"/>
    </location>
</feature>
<dbReference type="SMART" id="SM00184">
    <property type="entry name" value="RING"/>
    <property type="match status" value="1"/>
</dbReference>
<evidence type="ECO:0000256" key="1">
    <source>
        <dbReference type="PROSITE-ProRule" id="PRU00175"/>
    </source>
</evidence>
<feature type="coiled-coil region" evidence="2">
    <location>
        <begin position="233"/>
        <end position="288"/>
    </location>
</feature>
<keyword evidence="1" id="KW-0479">Metal-binding</keyword>
<dbReference type="InterPro" id="IPR001841">
    <property type="entry name" value="Znf_RING"/>
</dbReference>
<dbReference type="PROSITE" id="PS50089">
    <property type="entry name" value="ZF_RING_2"/>
    <property type="match status" value="1"/>
</dbReference>
<proteinExistence type="predicted"/>
<protein>
    <recommendedName>
        <fullName evidence="4">RING-type domain-containing protein</fullName>
    </recommendedName>
</protein>